<dbReference type="Gene3D" id="3.50.7.10">
    <property type="entry name" value="GroEL"/>
    <property type="match status" value="1"/>
</dbReference>
<dbReference type="PROSITE" id="PS00750">
    <property type="entry name" value="TCP1_1"/>
    <property type="match status" value="1"/>
</dbReference>
<proteinExistence type="inferred from homology"/>
<evidence type="ECO:0000313" key="6">
    <source>
        <dbReference type="EMBL" id="SNQ61935.1"/>
    </source>
</evidence>
<organism evidence="6 7">
    <name type="scientific">Candidatus Methanoperedens nitratireducens</name>
    <dbReference type="NCBI Taxonomy" id="1392998"/>
    <lineage>
        <taxon>Archaea</taxon>
        <taxon>Methanobacteriati</taxon>
        <taxon>Methanobacteriota</taxon>
        <taxon>Stenosarchaea group</taxon>
        <taxon>Methanomicrobia</taxon>
        <taxon>Methanosarcinales</taxon>
        <taxon>ANME-2 cluster</taxon>
        <taxon>Candidatus Methanoperedentaceae</taxon>
        <taxon>Candidatus Methanoperedens</taxon>
    </lineage>
</organism>
<dbReference type="PRINTS" id="PR00304">
    <property type="entry name" value="TCOMPLEXTCP1"/>
</dbReference>
<keyword evidence="4 5" id="KW-0143">Chaperone</keyword>
<evidence type="ECO:0000256" key="2">
    <source>
        <dbReference type="ARBA" id="ARBA00022741"/>
    </source>
</evidence>
<dbReference type="NCBIfam" id="NF041083">
    <property type="entry name" value="thermosome_beta"/>
    <property type="match status" value="1"/>
</dbReference>
<dbReference type="SUPFAM" id="SSF48592">
    <property type="entry name" value="GroEL equatorial domain-like"/>
    <property type="match status" value="1"/>
</dbReference>
<dbReference type="GO" id="GO:0005524">
    <property type="term" value="F:ATP binding"/>
    <property type="evidence" value="ECO:0007669"/>
    <property type="project" value="UniProtKB-KW"/>
</dbReference>
<keyword evidence="2 5" id="KW-0547">Nucleotide-binding</keyword>
<dbReference type="PROSITE" id="PS00751">
    <property type="entry name" value="TCP1_2"/>
    <property type="match status" value="1"/>
</dbReference>
<dbReference type="InterPro" id="IPR017998">
    <property type="entry name" value="Chaperone_TCP-1"/>
</dbReference>
<evidence type="ECO:0000256" key="4">
    <source>
        <dbReference type="ARBA" id="ARBA00023186"/>
    </source>
</evidence>
<sequence length="538" mass="58044">MAGQMGGQPIIILKKGTERTRGEEAKRSNIMAARAVAEAVRTTLGPRGMDKMLTDPAGLVTITNDGATILDEMNIKHPAAKLVAEVAKTQDDEVGDGTTTAAVLTGELLKGAEVLMEQGLHPTTIISGYNLAEHKAKELLSDIAIDSTDEHLHKIARTALTGKGIEFSREKLSELVVTAVKSVVKQENGSKKVNIKDISIERRGEGSVEDSELVAGIVLDKTKTHQSMPVRIENAKIAILATPIEVRKAETKSEISIEAPGQTRMFLEQEERQIRQAADKVIKSGANAVFCQKGVDDTARYFLAKAGVFVTHRVKKNDLLKLSRATGGKIISSLDEVKPEALGLAGLVEEKMVGNGEMIFITGCKNPDTYSILLRGGTEHVVTSLHRAMHDALRVVGVTIEDGKIVAGGGAAETELALRLREYASTLEGREQLAVNKFADSLEIIPKTLAENAGLDAIDMLTELRRQHEKGNKNAGLDVNEGKPVDMLKNDVIEPLRVKTQAISSSTEAASMILRIDDVMASAKDEHPKKKPDLSDLD</sequence>
<dbReference type="GO" id="GO:0005737">
    <property type="term" value="C:cytoplasm"/>
    <property type="evidence" value="ECO:0007669"/>
    <property type="project" value="UniProtKB-ARBA"/>
</dbReference>
<accession>A0A284VRM4</accession>
<dbReference type="InterPro" id="IPR027409">
    <property type="entry name" value="GroEL-like_apical_dom_sf"/>
</dbReference>
<dbReference type="Gene3D" id="3.30.260.10">
    <property type="entry name" value="TCP-1-like chaperonin intermediate domain"/>
    <property type="match status" value="1"/>
</dbReference>
<dbReference type="SUPFAM" id="SSF52029">
    <property type="entry name" value="GroEL apical domain-like"/>
    <property type="match status" value="1"/>
</dbReference>
<dbReference type="InterPro" id="IPR002194">
    <property type="entry name" value="Chaperonin_TCP-1_CS"/>
</dbReference>
<dbReference type="InterPro" id="IPR027413">
    <property type="entry name" value="GROEL-like_equatorial_sf"/>
</dbReference>
<dbReference type="GO" id="GO:0051082">
    <property type="term" value="F:unfolded protein binding"/>
    <property type="evidence" value="ECO:0007669"/>
    <property type="project" value="InterPro"/>
</dbReference>
<protein>
    <submittedName>
        <fullName evidence="6">Thermosome subunit beta</fullName>
    </submittedName>
</protein>
<keyword evidence="3 5" id="KW-0067">ATP-binding</keyword>
<dbReference type="NCBIfam" id="TIGR02339">
    <property type="entry name" value="thermosome_arch"/>
    <property type="match status" value="1"/>
</dbReference>
<dbReference type="EMBL" id="FZMP01000202">
    <property type="protein sequence ID" value="SNQ61935.1"/>
    <property type="molecule type" value="Genomic_DNA"/>
</dbReference>
<dbReference type="Proteomes" id="UP000218615">
    <property type="component" value="Unassembled WGS sequence"/>
</dbReference>
<dbReference type="InterPro" id="IPR053374">
    <property type="entry name" value="TCP-1_chaperonin"/>
</dbReference>
<dbReference type="GO" id="GO:0140662">
    <property type="term" value="F:ATP-dependent protein folding chaperone"/>
    <property type="evidence" value="ECO:0007669"/>
    <property type="project" value="InterPro"/>
</dbReference>
<keyword evidence="7" id="KW-1185">Reference proteome</keyword>
<dbReference type="Pfam" id="PF00118">
    <property type="entry name" value="Cpn60_TCP1"/>
    <property type="match status" value="1"/>
</dbReference>
<evidence type="ECO:0000313" key="7">
    <source>
        <dbReference type="Proteomes" id="UP000218615"/>
    </source>
</evidence>
<evidence type="ECO:0000256" key="5">
    <source>
        <dbReference type="RuleBase" id="RU004187"/>
    </source>
</evidence>
<dbReference type="CDD" id="cd03343">
    <property type="entry name" value="cpn60"/>
    <property type="match status" value="1"/>
</dbReference>
<comment type="similarity">
    <text evidence="1 5">Belongs to the TCP-1 chaperonin family.</text>
</comment>
<dbReference type="AlphaFoldDB" id="A0A284VRM4"/>
<dbReference type="PANTHER" id="PTHR11353">
    <property type="entry name" value="CHAPERONIN"/>
    <property type="match status" value="1"/>
</dbReference>
<dbReference type="Gene3D" id="1.10.560.10">
    <property type="entry name" value="GroEL-like equatorial domain"/>
    <property type="match status" value="1"/>
</dbReference>
<dbReference type="InterPro" id="IPR027410">
    <property type="entry name" value="TCP-1-like_intermed_sf"/>
</dbReference>
<dbReference type="SUPFAM" id="SSF54849">
    <property type="entry name" value="GroEL-intermediate domain like"/>
    <property type="match status" value="1"/>
</dbReference>
<evidence type="ECO:0000256" key="3">
    <source>
        <dbReference type="ARBA" id="ARBA00022840"/>
    </source>
</evidence>
<evidence type="ECO:0000256" key="1">
    <source>
        <dbReference type="ARBA" id="ARBA00008020"/>
    </source>
</evidence>
<dbReference type="PROSITE" id="PS00995">
    <property type="entry name" value="TCP1_3"/>
    <property type="match status" value="1"/>
</dbReference>
<dbReference type="InterPro" id="IPR054827">
    <property type="entry name" value="thermosome_alpha"/>
</dbReference>
<dbReference type="STRING" id="1392998.ANME2D_02304"/>
<gene>
    <name evidence="6" type="primary">thsB</name>
    <name evidence="6" type="ORF">MNV_550025</name>
</gene>
<dbReference type="FunFam" id="1.10.560.10:FF:000017">
    <property type="entry name" value="T-complex protein 1 subunit eta"/>
    <property type="match status" value="1"/>
</dbReference>
<dbReference type="InterPro" id="IPR012714">
    <property type="entry name" value="Thermosome_arc"/>
</dbReference>
<dbReference type="InterPro" id="IPR002423">
    <property type="entry name" value="Cpn60/GroEL/TCP-1"/>
</dbReference>
<dbReference type="GO" id="GO:0032991">
    <property type="term" value="C:protein-containing complex"/>
    <property type="evidence" value="ECO:0007669"/>
    <property type="project" value="UniProtKB-ARBA"/>
</dbReference>
<name>A0A284VRM4_9EURY</name>
<reference evidence="7" key="1">
    <citation type="submission" date="2017-06" db="EMBL/GenBank/DDBJ databases">
        <authorList>
            <person name="Cremers G."/>
        </authorList>
    </citation>
    <scope>NUCLEOTIDE SEQUENCE [LARGE SCALE GENOMIC DNA]</scope>
</reference>
<dbReference type="NCBIfam" id="NF041082">
    <property type="entry name" value="thermosome_alpha"/>
    <property type="match status" value="1"/>
</dbReference>
<dbReference type="GO" id="GO:0016887">
    <property type="term" value="F:ATP hydrolysis activity"/>
    <property type="evidence" value="ECO:0007669"/>
    <property type="project" value="InterPro"/>
</dbReference>